<keyword evidence="5" id="KW-1185">Reference proteome</keyword>
<dbReference type="SUPFAM" id="SSF49299">
    <property type="entry name" value="PKD domain"/>
    <property type="match status" value="1"/>
</dbReference>
<evidence type="ECO:0000256" key="1">
    <source>
        <dbReference type="SAM" id="Phobius"/>
    </source>
</evidence>
<feature type="transmembrane region" description="Helical" evidence="1">
    <location>
        <begin position="42"/>
        <end position="62"/>
    </location>
</feature>
<accession>A0A7M2WRG3</accession>
<dbReference type="InterPro" id="IPR000601">
    <property type="entry name" value="PKD_dom"/>
</dbReference>
<keyword evidence="1" id="KW-1133">Transmembrane helix</keyword>
<proteinExistence type="predicted"/>
<keyword evidence="1" id="KW-0812">Transmembrane</keyword>
<sequence>MSPRIMHSSVCHGLRCAAARGSHEGSVELRASVLAHATRKRIHLLIAALFLVVSTSPVFAWIDPAWPFRRPIDVDWVADRATGDELIYADLYTGGTHQPDGSDLRVATADDKLLRTRVLTVGPGDRIRIAFPAVKGVSRYYAYFGHPKPPPLEPAMADIPRSAGLLMEMRELTQADINNAAELEKAWNAAEKVIGRTLIPHASLGVNPFGEQQRTISRFEGTFPVGFDGDYFFALSADDRAAVFIDGKPVIFTDAAIGDVRNNAAVRLSAGKRSLVIYHANLAGDGRFAVAFRRAETQRWQALSSDVLGKPLWGKAGALERPEQALIADFAVAYQGECFFAGGYSHRYQFTANPPRQGVAANYEWDFGNGQTATGPAATQVYLADGVYPVKLVVRDGTRSDTRTQRIAVSRDWEWTDRPTEEPLERHALVVAGYRADRLPPTWLPRAALLFVRAGKLDQALSAAAAGAAARVPADAGQVMTALTEAADAAVEAGRLPDAVKLWRLTPADSLLQPGPAKALALLQLWRQGDADGAAKTLAQLPMDDPDLKRALGQALVLSGKRAEGAKLLESLPMEDDPARRAAISGASARTVEFYIATKDADAGENAWAVWQQRLPTDFLQGHAVMLKVRLLELRKSNAAAANIAEAFARAVPDSPYSPPLLDRASRLIGEADLARSLSLRKLLKERYPEDPLSQ</sequence>
<dbReference type="SUPFAM" id="SSF56988">
    <property type="entry name" value="Anthrax protective antigen"/>
    <property type="match status" value="1"/>
</dbReference>
<reference evidence="4 5" key="1">
    <citation type="submission" date="2020-10" db="EMBL/GenBank/DDBJ databases">
        <title>Wide distribution of Phycisphaera-like planctomycetes from WD2101 soil group in peatlands and genome analysis of the first cultivated representative.</title>
        <authorList>
            <person name="Dedysh S.N."/>
            <person name="Beletsky A.V."/>
            <person name="Ivanova A."/>
            <person name="Kulichevskaya I.S."/>
            <person name="Suzina N.E."/>
            <person name="Philippov D.A."/>
            <person name="Rakitin A.L."/>
            <person name="Mardanov A.V."/>
            <person name="Ravin N.V."/>
        </authorList>
    </citation>
    <scope>NUCLEOTIDE SEQUENCE [LARGE SCALE GENOMIC DNA]</scope>
    <source>
        <strain evidence="4 5">M1803</strain>
    </source>
</reference>
<feature type="domain" description="PA14" evidence="3">
    <location>
        <begin position="160"/>
        <end position="307"/>
    </location>
</feature>
<organism evidence="4 5">
    <name type="scientific">Humisphaera borealis</name>
    <dbReference type="NCBI Taxonomy" id="2807512"/>
    <lineage>
        <taxon>Bacteria</taxon>
        <taxon>Pseudomonadati</taxon>
        <taxon>Planctomycetota</taxon>
        <taxon>Phycisphaerae</taxon>
        <taxon>Tepidisphaerales</taxon>
        <taxon>Tepidisphaeraceae</taxon>
        <taxon>Humisphaera</taxon>
    </lineage>
</organism>
<dbReference type="SMART" id="SM00089">
    <property type="entry name" value="PKD"/>
    <property type="match status" value="1"/>
</dbReference>
<protein>
    <submittedName>
        <fullName evidence="4">PKD domain-containing protein</fullName>
    </submittedName>
</protein>
<dbReference type="KEGG" id="hbs:IPV69_13985"/>
<dbReference type="CDD" id="cd00146">
    <property type="entry name" value="PKD"/>
    <property type="match status" value="1"/>
</dbReference>
<gene>
    <name evidence="4" type="ORF">IPV69_13985</name>
</gene>
<dbReference type="InterPro" id="IPR037524">
    <property type="entry name" value="PA14/GLEYA"/>
</dbReference>
<name>A0A7M2WRG3_9BACT</name>
<evidence type="ECO:0000259" key="2">
    <source>
        <dbReference type="PROSITE" id="PS50093"/>
    </source>
</evidence>
<dbReference type="Pfam" id="PF18911">
    <property type="entry name" value="PKD_4"/>
    <property type="match status" value="1"/>
</dbReference>
<dbReference type="InterPro" id="IPR022409">
    <property type="entry name" value="PKD/Chitinase_dom"/>
</dbReference>
<keyword evidence="1" id="KW-0472">Membrane</keyword>
<dbReference type="PROSITE" id="PS51820">
    <property type="entry name" value="PA14"/>
    <property type="match status" value="1"/>
</dbReference>
<evidence type="ECO:0000259" key="3">
    <source>
        <dbReference type="PROSITE" id="PS51820"/>
    </source>
</evidence>
<feature type="domain" description="PKD" evidence="2">
    <location>
        <begin position="358"/>
        <end position="409"/>
    </location>
</feature>
<dbReference type="PROSITE" id="PS50093">
    <property type="entry name" value="PKD"/>
    <property type="match status" value="1"/>
</dbReference>
<evidence type="ECO:0000313" key="4">
    <source>
        <dbReference type="EMBL" id="QOV87401.1"/>
    </source>
</evidence>
<dbReference type="EMBL" id="CP063458">
    <property type="protein sequence ID" value="QOV87401.1"/>
    <property type="molecule type" value="Genomic_DNA"/>
</dbReference>
<evidence type="ECO:0000313" key="5">
    <source>
        <dbReference type="Proteomes" id="UP000593765"/>
    </source>
</evidence>
<dbReference type="InterPro" id="IPR035986">
    <property type="entry name" value="PKD_dom_sf"/>
</dbReference>
<dbReference type="AlphaFoldDB" id="A0A7M2WRG3"/>
<dbReference type="InterPro" id="IPR013783">
    <property type="entry name" value="Ig-like_fold"/>
</dbReference>
<dbReference type="Gene3D" id="2.60.40.10">
    <property type="entry name" value="Immunoglobulins"/>
    <property type="match status" value="1"/>
</dbReference>
<dbReference type="Proteomes" id="UP000593765">
    <property type="component" value="Chromosome"/>
</dbReference>